<dbReference type="AlphaFoldDB" id="A0A930VD05"/>
<protein>
    <submittedName>
        <fullName evidence="4">NHL repeat-containing protein</fullName>
    </submittedName>
</protein>
<dbReference type="Pfam" id="PF01436">
    <property type="entry name" value="NHL"/>
    <property type="match status" value="1"/>
</dbReference>
<evidence type="ECO:0000313" key="4">
    <source>
        <dbReference type="EMBL" id="MBF4765219.1"/>
    </source>
</evidence>
<dbReference type="InterPro" id="IPR050952">
    <property type="entry name" value="TRIM-NHL_E3_ligases"/>
</dbReference>
<proteinExistence type="predicted"/>
<dbReference type="RefSeq" id="WP_194708411.1">
    <property type="nucleotide sequence ID" value="NZ_JADKPN010000014.1"/>
</dbReference>
<dbReference type="InterPro" id="IPR011042">
    <property type="entry name" value="6-blade_b-propeller_TolB-like"/>
</dbReference>
<keyword evidence="3" id="KW-1133">Transmembrane helix</keyword>
<dbReference type="SUPFAM" id="SSF101898">
    <property type="entry name" value="NHL repeat"/>
    <property type="match status" value="1"/>
</dbReference>
<sequence>MAERRLGEVFERRAGTVDPDVPAALREVHSRARRRTTRRRTVAALACVGVVLVAGVTATLMAPGSLRGADPVVPPPPHEDSAPVTVVRRVSAADLGLRKLLSAAVGADGRVYVTDSSQQVAELTPDLEVVRTWGSSGAGDGQFRLVQGAIAVGPDGKVYVSDTGNFRVQVFTADGRYVRSLGEFGNGPGQLTWPFDLAVDADGFVYVADDKEETLAKLTPSGKQVWRIGGIGETDPRLQGHQHLAMIDAVGRAVVTNDDAGVVVLIAPDGSVAEAPFGESFSSGDLCDTTEHAGLFYLTTCTTSSPLDVYDADGALVGTVADAGLAQSPRWGRDGTGYAVTADGGLVELEARTD</sequence>
<dbReference type="Gene3D" id="2.120.10.30">
    <property type="entry name" value="TolB, C-terminal domain"/>
    <property type="match status" value="1"/>
</dbReference>
<dbReference type="GO" id="GO:0008270">
    <property type="term" value="F:zinc ion binding"/>
    <property type="evidence" value="ECO:0007669"/>
    <property type="project" value="UniProtKB-KW"/>
</dbReference>
<organism evidence="4 5">
    <name type="scientific">Nocardioides islandensis</name>
    <dbReference type="NCBI Taxonomy" id="433663"/>
    <lineage>
        <taxon>Bacteria</taxon>
        <taxon>Bacillati</taxon>
        <taxon>Actinomycetota</taxon>
        <taxon>Actinomycetes</taxon>
        <taxon>Propionibacteriales</taxon>
        <taxon>Nocardioidaceae</taxon>
        <taxon>Nocardioides</taxon>
    </lineage>
</organism>
<feature type="transmembrane region" description="Helical" evidence="3">
    <location>
        <begin position="41"/>
        <end position="62"/>
    </location>
</feature>
<feature type="repeat" description="NHL" evidence="2">
    <location>
        <begin position="178"/>
        <end position="221"/>
    </location>
</feature>
<evidence type="ECO:0000256" key="3">
    <source>
        <dbReference type="SAM" id="Phobius"/>
    </source>
</evidence>
<dbReference type="InterPro" id="IPR001258">
    <property type="entry name" value="NHL_repeat"/>
</dbReference>
<evidence type="ECO:0000256" key="1">
    <source>
        <dbReference type="ARBA" id="ARBA00022737"/>
    </source>
</evidence>
<evidence type="ECO:0000313" key="5">
    <source>
        <dbReference type="Proteomes" id="UP000640489"/>
    </source>
</evidence>
<accession>A0A930VD05</accession>
<dbReference type="Proteomes" id="UP000640489">
    <property type="component" value="Unassembled WGS sequence"/>
</dbReference>
<dbReference type="PANTHER" id="PTHR24104:SF25">
    <property type="entry name" value="PROTEIN LIN-41"/>
    <property type="match status" value="1"/>
</dbReference>
<keyword evidence="5" id="KW-1185">Reference proteome</keyword>
<dbReference type="PANTHER" id="PTHR24104">
    <property type="entry name" value="E3 UBIQUITIN-PROTEIN LIGASE NHLRC1-RELATED"/>
    <property type="match status" value="1"/>
</dbReference>
<keyword evidence="1" id="KW-0677">Repeat</keyword>
<evidence type="ECO:0000256" key="2">
    <source>
        <dbReference type="PROSITE-ProRule" id="PRU00504"/>
    </source>
</evidence>
<name>A0A930VD05_9ACTN</name>
<comment type="caution">
    <text evidence="4">The sequence shown here is derived from an EMBL/GenBank/DDBJ whole genome shotgun (WGS) entry which is preliminary data.</text>
</comment>
<feature type="repeat" description="NHL" evidence="2">
    <location>
        <begin position="134"/>
        <end position="174"/>
    </location>
</feature>
<reference evidence="4" key="1">
    <citation type="submission" date="2020-11" db="EMBL/GenBank/DDBJ databases">
        <title>Nocardioides sp. nov., isolated from Soil of Cynanchum wilfordii Hemsley rhizosphere.</title>
        <authorList>
            <person name="Lee J.-S."/>
            <person name="Suh M.K."/>
            <person name="Kim J.-S."/>
        </authorList>
    </citation>
    <scope>NUCLEOTIDE SEQUENCE</scope>
    <source>
        <strain evidence="4">KCTC 19275</strain>
    </source>
</reference>
<dbReference type="PROSITE" id="PS51125">
    <property type="entry name" value="NHL"/>
    <property type="match status" value="2"/>
</dbReference>
<dbReference type="EMBL" id="JADKPN010000014">
    <property type="protein sequence ID" value="MBF4765219.1"/>
    <property type="molecule type" value="Genomic_DNA"/>
</dbReference>
<gene>
    <name evidence="4" type="ORF">ISU07_18970</name>
</gene>
<dbReference type="CDD" id="cd05819">
    <property type="entry name" value="NHL"/>
    <property type="match status" value="1"/>
</dbReference>
<keyword evidence="3" id="KW-0812">Transmembrane</keyword>
<keyword evidence="3" id="KW-0472">Membrane</keyword>